<reference evidence="5" key="1">
    <citation type="journal article" date="2019" name="Plant Biotechnol. J.">
        <title>Genome sequencing of the Australian wild diploid species Gossypium australe highlights disease resistance and delayed gland morphogenesis.</title>
        <authorList>
            <person name="Cai Y."/>
            <person name="Cai X."/>
            <person name="Wang Q."/>
            <person name="Wang P."/>
            <person name="Zhang Y."/>
            <person name="Cai C."/>
            <person name="Xu Y."/>
            <person name="Wang K."/>
            <person name="Zhou Z."/>
            <person name="Wang C."/>
            <person name="Geng S."/>
            <person name="Li B."/>
            <person name="Dong Q."/>
            <person name="Hou Y."/>
            <person name="Wang H."/>
            <person name="Ai P."/>
            <person name="Liu Z."/>
            <person name="Yi F."/>
            <person name="Sun M."/>
            <person name="An G."/>
            <person name="Cheng J."/>
            <person name="Zhang Y."/>
            <person name="Shi Q."/>
            <person name="Xie Y."/>
            <person name="Shi X."/>
            <person name="Chang Y."/>
            <person name="Huang F."/>
            <person name="Chen Y."/>
            <person name="Hong S."/>
            <person name="Mi L."/>
            <person name="Sun Q."/>
            <person name="Zhang L."/>
            <person name="Zhou B."/>
            <person name="Peng R."/>
            <person name="Zhang X."/>
            <person name="Liu F."/>
        </authorList>
    </citation>
    <scope>NUCLEOTIDE SEQUENCE [LARGE SCALE GENOMIC DNA]</scope>
    <source>
        <strain evidence="5">cv. PA1801</strain>
    </source>
</reference>
<evidence type="ECO:0000313" key="5">
    <source>
        <dbReference type="Proteomes" id="UP000325315"/>
    </source>
</evidence>
<name>A0A5B6X2L4_9ROSI</name>
<sequence>MRYGYYQLKVKKLDVPKTASRTRYRHYEFLVMPFDLMNFLIVFIELMNRVFQPFFNQIVVVLVDDILASVLIQLESGKDYVVYSDTSHTSLGCVLMQDGKMVAYASRQLKPHEFNYPTHDLELEIMLNLVDDGGLLAELQVKPTLEAYNSLYARHPGGNKMYWNLKELYWSPGLKQEVTDFVAKYLTC</sequence>
<organism evidence="4 5">
    <name type="scientific">Gossypium australe</name>
    <dbReference type="NCBI Taxonomy" id="47621"/>
    <lineage>
        <taxon>Eukaryota</taxon>
        <taxon>Viridiplantae</taxon>
        <taxon>Streptophyta</taxon>
        <taxon>Embryophyta</taxon>
        <taxon>Tracheophyta</taxon>
        <taxon>Spermatophyta</taxon>
        <taxon>Magnoliopsida</taxon>
        <taxon>eudicotyledons</taxon>
        <taxon>Gunneridae</taxon>
        <taxon>Pentapetalae</taxon>
        <taxon>rosids</taxon>
        <taxon>malvids</taxon>
        <taxon>Malvales</taxon>
        <taxon>Malvaceae</taxon>
        <taxon>Malvoideae</taxon>
        <taxon>Gossypium</taxon>
    </lineage>
</organism>
<dbReference type="EMBL" id="SMMG02000001">
    <property type="protein sequence ID" value="KAA3487225.1"/>
    <property type="molecule type" value="Genomic_DNA"/>
</dbReference>
<feature type="transmembrane region" description="Helical" evidence="1">
    <location>
        <begin position="29"/>
        <end position="48"/>
    </location>
</feature>
<dbReference type="Gene3D" id="1.10.340.70">
    <property type="match status" value="1"/>
</dbReference>
<keyword evidence="1" id="KW-0472">Membrane</keyword>
<comment type="caution">
    <text evidence="4">The sequence shown here is derived from an EMBL/GenBank/DDBJ whole genome shotgun (WGS) entry which is preliminary data.</text>
</comment>
<proteinExistence type="predicted"/>
<feature type="domain" description="Integrase zinc-binding" evidence="3">
    <location>
        <begin position="146"/>
        <end position="188"/>
    </location>
</feature>
<dbReference type="Gene3D" id="3.10.10.10">
    <property type="entry name" value="HIV Type 1 Reverse Transcriptase, subunit A, domain 1"/>
    <property type="match status" value="1"/>
</dbReference>
<dbReference type="SUPFAM" id="SSF56672">
    <property type="entry name" value="DNA/RNA polymerases"/>
    <property type="match status" value="1"/>
</dbReference>
<dbReference type="Gene3D" id="3.30.70.270">
    <property type="match status" value="1"/>
</dbReference>
<accession>A0A5B6X2L4</accession>
<evidence type="ECO:0000259" key="3">
    <source>
        <dbReference type="Pfam" id="PF17921"/>
    </source>
</evidence>
<dbReference type="Pfam" id="PF17919">
    <property type="entry name" value="RT_RNaseH_2"/>
    <property type="match status" value="1"/>
</dbReference>
<feature type="domain" description="Reverse transcriptase/retrotransposon-derived protein RNase H-like" evidence="2">
    <location>
        <begin position="68"/>
        <end position="123"/>
    </location>
</feature>
<evidence type="ECO:0000313" key="4">
    <source>
        <dbReference type="EMBL" id="KAA3487225.1"/>
    </source>
</evidence>
<keyword evidence="1" id="KW-1133">Transmembrane helix</keyword>
<dbReference type="PANTHER" id="PTHR24559">
    <property type="entry name" value="TRANSPOSON TY3-I GAG-POL POLYPROTEIN"/>
    <property type="match status" value="1"/>
</dbReference>
<dbReference type="Pfam" id="PF17921">
    <property type="entry name" value="Integrase_H2C2"/>
    <property type="match status" value="1"/>
</dbReference>
<keyword evidence="5" id="KW-1185">Reference proteome</keyword>
<dbReference type="InterPro" id="IPR043502">
    <property type="entry name" value="DNA/RNA_pol_sf"/>
</dbReference>
<dbReference type="InterPro" id="IPR053134">
    <property type="entry name" value="RNA-dir_DNA_polymerase"/>
</dbReference>
<dbReference type="Proteomes" id="UP000325315">
    <property type="component" value="Unassembled WGS sequence"/>
</dbReference>
<evidence type="ECO:0000256" key="1">
    <source>
        <dbReference type="SAM" id="Phobius"/>
    </source>
</evidence>
<keyword evidence="1" id="KW-0812">Transmembrane</keyword>
<dbReference type="OrthoDB" id="1738613at2759"/>
<dbReference type="InterPro" id="IPR041588">
    <property type="entry name" value="Integrase_H2C2"/>
</dbReference>
<protein>
    <submittedName>
        <fullName evidence="4">Transposon Ty3-G Gag-Pol polyprotein</fullName>
    </submittedName>
</protein>
<evidence type="ECO:0000259" key="2">
    <source>
        <dbReference type="Pfam" id="PF17919"/>
    </source>
</evidence>
<dbReference type="PANTHER" id="PTHR24559:SF444">
    <property type="entry name" value="REVERSE TRANSCRIPTASE DOMAIN-CONTAINING PROTEIN"/>
    <property type="match status" value="1"/>
</dbReference>
<dbReference type="InterPro" id="IPR041577">
    <property type="entry name" value="RT_RNaseH_2"/>
</dbReference>
<dbReference type="InterPro" id="IPR043128">
    <property type="entry name" value="Rev_trsase/Diguanyl_cyclase"/>
</dbReference>
<gene>
    <name evidence="4" type="ORF">EPI10_031064</name>
</gene>
<dbReference type="AlphaFoldDB" id="A0A5B6X2L4"/>